<organism evidence="1 2">
    <name type="scientific">Aplosporella prunicola CBS 121167</name>
    <dbReference type="NCBI Taxonomy" id="1176127"/>
    <lineage>
        <taxon>Eukaryota</taxon>
        <taxon>Fungi</taxon>
        <taxon>Dikarya</taxon>
        <taxon>Ascomycota</taxon>
        <taxon>Pezizomycotina</taxon>
        <taxon>Dothideomycetes</taxon>
        <taxon>Dothideomycetes incertae sedis</taxon>
        <taxon>Botryosphaeriales</taxon>
        <taxon>Aplosporellaceae</taxon>
        <taxon>Aplosporella</taxon>
    </lineage>
</organism>
<evidence type="ECO:0000313" key="1">
    <source>
        <dbReference type="EMBL" id="KAF2137692.1"/>
    </source>
</evidence>
<sequence length="54" mass="6202">MALPFDSVAAVLYIYRDRASYSLRSLSGSSRVSVKLYRDVIYTNRIQMRTPKVS</sequence>
<name>A0A6A6B0I9_9PEZI</name>
<dbReference type="RefSeq" id="XP_033393407.1">
    <property type="nucleotide sequence ID" value="XM_033541149.1"/>
</dbReference>
<keyword evidence="2" id="KW-1185">Reference proteome</keyword>
<dbReference type="Proteomes" id="UP000799438">
    <property type="component" value="Unassembled WGS sequence"/>
</dbReference>
<dbReference type="EMBL" id="ML995500">
    <property type="protein sequence ID" value="KAF2137692.1"/>
    <property type="molecule type" value="Genomic_DNA"/>
</dbReference>
<reference evidence="1" key="1">
    <citation type="journal article" date="2020" name="Stud. Mycol.">
        <title>101 Dothideomycetes genomes: a test case for predicting lifestyles and emergence of pathogens.</title>
        <authorList>
            <person name="Haridas S."/>
            <person name="Albert R."/>
            <person name="Binder M."/>
            <person name="Bloem J."/>
            <person name="Labutti K."/>
            <person name="Salamov A."/>
            <person name="Andreopoulos B."/>
            <person name="Baker S."/>
            <person name="Barry K."/>
            <person name="Bills G."/>
            <person name="Bluhm B."/>
            <person name="Cannon C."/>
            <person name="Castanera R."/>
            <person name="Culley D."/>
            <person name="Daum C."/>
            <person name="Ezra D."/>
            <person name="Gonzalez J."/>
            <person name="Henrissat B."/>
            <person name="Kuo A."/>
            <person name="Liang C."/>
            <person name="Lipzen A."/>
            <person name="Lutzoni F."/>
            <person name="Magnuson J."/>
            <person name="Mondo S."/>
            <person name="Nolan M."/>
            <person name="Ohm R."/>
            <person name="Pangilinan J."/>
            <person name="Park H.-J."/>
            <person name="Ramirez L."/>
            <person name="Alfaro M."/>
            <person name="Sun H."/>
            <person name="Tritt A."/>
            <person name="Yoshinaga Y."/>
            <person name="Zwiers L.-H."/>
            <person name="Turgeon B."/>
            <person name="Goodwin S."/>
            <person name="Spatafora J."/>
            <person name="Crous P."/>
            <person name="Grigoriev I."/>
        </authorList>
    </citation>
    <scope>NUCLEOTIDE SEQUENCE</scope>
    <source>
        <strain evidence="1">CBS 121167</strain>
    </source>
</reference>
<accession>A0A6A6B0I9</accession>
<dbReference type="AlphaFoldDB" id="A0A6A6B0I9"/>
<protein>
    <submittedName>
        <fullName evidence="1">Uncharacterized protein</fullName>
    </submittedName>
</protein>
<evidence type="ECO:0000313" key="2">
    <source>
        <dbReference type="Proteomes" id="UP000799438"/>
    </source>
</evidence>
<proteinExistence type="predicted"/>
<gene>
    <name evidence="1" type="ORF">K452DRAFT_291298</name>
</gene>
<dbReference type="GeneID" id="54298645"/>